<keyword evidence="2" id="KW-1185">Reference proteome</keyword>
<dbReference type="AlphaFoldDB" id="A0A366HVJ5"/>
<organism evidence="1 2">
    <name type="scientific">Alkalibaculum bacchi</name>
    <dbReference type="NCBI Taxonomy" id="645887"/>
    <lineage>
        <taxon>Bacteria</taxon>
        <taxon>Bacillati</taxon>
        <taxon>Bacillota</taxon>
        <taxon>Clostridia</taxon>
        <taxon>Eubacteriales</taxon>
        <taxon>Eubacteriaceae</taxon>
        <taxon>Alkalibaculum</taxon>
    </lineage>
</organism>
<name>A0A366HVJ5_9FIRM</name>
<evidence type="ECO:0000313" key="2">
    <source>
        <dbReference type="Proteomes" id="UP000253490"/>
    </source>
</evidence>
<sequence>MFECDKCGECCRNLHKSPIYNELHNGDGICMYLKNDICTIYDDRPLVCRVDECYEVMFKEQIIYQDYLELNYKFCKELKKSRRK</sequence>
<comment type="caution">
    <text evidence="1">The sequence shown here is derived from an EMBL/GenBank/DDBJ whole genome shotgun (WGS) entry which is preliminary data.</text>
</comment>
<dbReference type="Proteomes" id="UP000253490">
    <property type="component" value="Unassembled WGS sequence"/>
</dbReference>
<reference evidence="1 2" key="1">
    <citation type="submission" date="2018-06" db="EMBL/GenBank/DDBJ databases">
        <title>Genomic Encyclopedia of Type Strains, Phase IV (KMG-IV): sequencing the most valuable type-strain genomes for metagenomic binning, comparative biology and taxonomic classification.</title>
        <authorList>
            <person name="Goeker M."/>
        </authorList>
    </citation>
    <scope>NUCLEOTIDE SEQUENCE [LARGE SCALE GENOMIC DNA]</scope>
    <source>
        <strain evidence="1 2">DSM 22112</strain>
    </source>
</reference>
<gene>
    <name evidence="1" type="ORF">DES36_1372</name>
</gene>
<dbReference type="OrthoDB" id="9810361at2"/>
<evidence type="ECO:0000313" key="1">
    <source>
        <dbReference type="EMBL" id="RBP56951.1"/>
    </source>
</evidence>
<accession>A0A366HVJ5</accession>
<dbReference type="EMBL" id="QNRX01000037">
    <property type="protein sequence ID" value="RBP56951.1"/>
    <property type="molecule type" value="Genomic_DNA"/>
</dbReference>
<protein>
    <submittedName>
        <fullName evidence="1">Uncharacterized protein</fullName>
    </submittedName>
</protein>
<proteinExistence type="predicted"/>